<dbReference type="EMBL" id="CP071250">
    <property type="protein sequence ID" value="UUF09104.1"/>
    <property type="molecule type" value="Genomic_DNA"/>
</dbReference>
<organism evidence="2 4">
    <name type="scientific">Turicibacter bilis</name>
    <dbReference type="NCBI Taxonomy" id="2735723"/>
    <lineage>
        <taxon>Bacteria</taxon>
        <taxon>Bacillati</taxon>
        <taxon>Bacillota</taxon>
        <taxon>Erysipelotrichia</taxon>
        <taxon>Erysipelotrichales</taxon>
        <taxon>Turicibacteraceae</taxon>
        <taxon>Turicibacter</taxon>
    </lineage>
</organism>
<gene>
    <name evidence="1" type="ORF">J0J69_10200</name>
    <name evidence="2" type="ORF">J0J70_03690</name>
</gene>
<reference evidence="2 3" key="1">
    <citation type="submission" date="2021-03" db="EMBL/GenBank/DDBJ databases">
        <title>Comparative Genomics and Metabolomics in the genus Turicibacter.</title>
        <authorList>
            <person name="Maki J."/>
            <person name="Looft T."/>
        </authorList>
    </citation>
    <scope>NUCLEOTIDE SEQUENCE</scope>
    <source>
        <strain evidence="2">ISU324</strain>
        <strain evidence="1 3">MMM721</strain>
    </source>
</reference>
<protein>
    <submittedName>
        <fullName evidence="2">Uncharacterized protein</fullName>
    </submittedName>
</protein>
<evidence type="ECO:0000313" key="3">
    <source>
        <dbReference type="Proteomes" id="UP001058016"/>
    </source>
</evidence>
<evidence type="ECO:0000313" key="4">
    <source>
        <dbReference type="Proteomes" id="UP001058072"/>
    </source>
</evidence>
<accession>A0A9Q9FJC4</accession>
<sequence length="68" mass="8157">MNKFNDYQMHRMIYLLRLSFCIDQKNKYIPDTKVNDTPNNSTNNKISLEDYPIDLVNLDEILEESHHI</sequence>
<evidence type="ECO:0000313" key="1">
    <source>
        <dbReference type="EMBL" id="UUF05444.1"/>
    </source>
</evidence>
<dbReference type="EMBL" id="CP071249">
    <property type="protein sequence ID" value="UUF05444.1"/>
    <property type="molecule type" value="Genomic_DNA"/>
</dbReference>
<proteinExistence type="predicted"/>
<dbReference type="RefSeq" id="WP_055277279.1">
    <property type="nucleotide sequence ID" value="NZ_CP071249.1"/>
</dbReference>
<keyword evidence="3" id="KW-1185">Reference proteome</keyword>
<evidence type="ECO:0000313" key="2">
    <source>
        <dbReference type="EMBL" id="UUF09104.1"/>
    </source>
</evidence>
<dbReference type="Proteomes" id="UP001058072">
    <property type="component" value="Chromosome"/>
</dbReference>
<dbReference type="AlphaFoldDB" id="A0A9Q9FJC4"/>
<name>A0A9Q9FJC4_9FIRM</name>
<dbReference type="Proteomes" id="UP001058016">
    <property type="component" value="Chromosome"/>
</dbReference>